<dbReference type="Proteomes" id="UP000015530">
    <property type="component" value="Unassembled WGS sequence"/>
</dbReference>
<organism evidence="1 2">
    <name type="scientific">Colletotrichum gloeosporioides (strain Cg-14)</name>
    <name type="common">Anthracnose fungus</name>
    <name type="synonym">Glomerella cingulata</name>
    <dbReference type="NCBI Taxonomy" id="1237896"/>
    <lineage>
        <taxon>Eukaryota</taxon>
        <taxon>Fungi</taxon>
        <taxon>Dikarya</taxon>
        <taxon>Ascomycota</taxon>
        <taxon>Pezizomycotina</taxon>
        <taxon>Sordariomycetes</taxon>
        <taxon>Hypocreomycetidae</taxon>
        <taxon>Glomerellales</taxon>
        <taxon>Glomerellaceae</taxon>
        <taxon>Colletotrichum</taxon>
        <taxon>Colletotrichum gloeosporioides species complex</taxon>
    </lineage>
</organism>
<dbReference type="EMBL" id="AMYD01004471">
    <property type="protein sequence ID" value="EQB43121.1"/>
    <property type="molecule type" value="Genomic_DNA"/>
</dbReference>
<protein>
    <submittedName>
        <fullName evidence="1">Uncharacterized protein</fullName>
    </submittedName>
</protein>
<comment type="caution">
    <text evidence="1">The sequence shown here is derived from an EMBL/GenBank/DDBJ whole genome shotgun (WGS) entry which is preliminary data.</text>
</comment>
<evidence type="ECO:0000313" key="1">
    <source>
        <dbReference type="EMBL" id="EQB43121.1"/>
    </source>
</evidence>
<accession>T0KV09</accession>
<evidence type="ECO:0000313" key="2">
    <source>
        <dbReference type="Proteomes" id="UP000015530"/>
    </source>
</evidence>
<dbReference type="AlphaFoldDB" id="T0KV09"/>
<dbReference type="HOGENOM" id="CLU_3419412_0_0_1"/>
<gene>
    <name evidence="1" type="ORF">CGLO_18272</name>
</gene>
<sequence length="25" mass="2569">MTSAPSSAAKYAIFSPMPPDAPFAL</sequence>
<proteinExistence type="predicted"/>
<name>T0KV09_COLGC</name>
<reference evidence="2" key="1">
    <citation type="journal article" date="2013" name="Mol. Plant Microbe Interact.">
        <title>Global aspects of pacC regulation of pathogenicity genes in Colletotrichum gloeosporioides as revealed by transcriptome analysis.</title>
        <authorList>
            <person name="Alkan N."/>
            <person name="Meng X."/>
            <person name="Friedlander G."/>
            <person name="Reuveni E."/>
            <person name="Sukno S."/>
            <person name="Sherman A."/>
            <person name="Thon M."/>
            <person name="Fluhr R."/>
            <person name="Prusky D."/>
        </authorList>
    </citation>
    <scope>NUCLEOTIDE SEQUENCE [LARGE SCALE GENOMIC DNA]</scope>
    <source>
        <strain evidence="2">Cg-14</strain>
    </source>
</reference>